<dbReference type="Proteomes" id="UP000198618">
    <property type="component" value="Unassembled WGS sequence"/>
</dbReference>
<proteinExistence type="predicted"/>
<dbReference type="OrthoDB" id="5195971at2"/>
<evidence type="ECO:0000313" key="1">
    <source>
        <dbReference type="EMBL" id="SET48779.1"/>
    </source>
</evidence>
<protein>
    <submittedName>
        <fullName evidence="1">Uncharacterized protein</fullName>
    </submittedName>
</protein>
<gene>
    <name evidence="1" type="ORF">SAMN05216389_11298</name>
</gene>
<reference evidence="1 2" key="1">
    <citation type="submission" date="2016-10" db="EMBL/GenBank/DDBJ databases">
        <authorList>
            <person name="de Groot N.N."/>
        </authorList>
    </citation>
    <scope>NUCLEOTIDE SEQUENCE [LARGE SCALE GENOMIC DNA]</scope>
    <source>
        <strain evidence="1 2">IBRC-M 10780</strain>
    </source>
</reference>
<dbReference type="AlphaFoldDB" id="A0A1I0ETP4"/>
<dbReference type="STRING" id="930131.SAMN05216389_11298"/>
<dbReference type="EMBL" id="FOHE01000012">
    <property type="protein sequence ID" value="SET48779.1"/>
    <property type="molecule type" value="Genomic_DNA"/>
</dbReference>
<dbReference type="RefSeq" id="WP_090870753.1">
    <property type="nucleotide sequence ID" value="NZ_FOHE01000012.1"/>
</dbReference>
<sequence length="119" mass="12799">MNSKVKKISLILIGMVVIAGVFAYTNGLIPIGSKDTHPPCNQLPSVKEATDALATHQELAEKIAAVHTDITVEVGKPCSEDETRGLVMVTYAEGKQRDAIHNILKVNEGFGVPVHLVKQ</sequence>
<evidence type="ECO:0000313" key="2">
    <source>
        <dbReference type="Proteomes" id="UP000198618"/>
    </source>
</evidence>
<organism evidence="1 2">
    <name type="scientific">Oceanobacillus limi</name>
    <dbReference type="NCBI Taxonomy" id="930131"/>
    <lineage>
        <taxon>Bacteria</taxon>
        <taxon>Bacillati</taxon>
        <taxon>Bacillota</taxon>
        <taxon>Bacilli</taxon>
        <taxon>Bacillales</taxon>
        <taxon>Bacillaceae</taxon>
        <taxon>Oceanobacillus</taxon>
    </lineage>
</organism>
<accession>A0A1I0ETP4</accession>
<keyword evidence="2" id="KW-1185">Reference proteome</keyword>
<name>A0A1I0ETP4_9BACI</name>